<dbReference type="Pfam" id="PF00644">
    <property type="entry name" value="PARP"/>
    <property type="match status" value="1"/>
</dbReference>
<evidence type="ECO:0000256" key="2">
    <source>
        <dbReference type="ARBA" id="ARBA00022676"/>
    </source>
</evidence>
<keyword evidence="5" id="KW-0539">Nucleus</keyword>
<evidence type="ECO:0000259" key="8">
    <source>
        <dbReference type="PROSITE" id="PS51059"/>
    </source>
</evidence>
<keyword evidence="3 6" id="KW-0808">Transferase</keyword>
<keyword evidence="7" id="KW-0732">Signal</keyword>
<feature type="domain" description="Macro" evidence="9">
    <location>
        <begin position="1"/>
        <end position="182"/>
    </location>
</feature>
<evidence type="ECO:0000259" key="9">
    <source>
        <dbReference type="PROSITE" id="PS51154"/>
    </source>
</evidence>
<proteinExistence type="predicted"/>
<dbReference type="InterPro" id="IPR012317">
    <property type="entry name" value="Poly(ADP-ribose)pol_cat_dom"/>
</dbReference>
<evidence type="ECO:0000256" key="4">
    <source>
        <dbReference type="ARBA" id="ARBA00023027"/>
    </source>
</evidence>
<accession>A0ABY7DM90</accession>
<dbReference type="SUPFAM" id="SSF52949">
    <property type="entry name" value="Macro domain-like"/>
    <property type="match status" value="2"/>
</dbReference>
<gene>
    <name evidence="10" type="ORF">MAR_023155</name>
</gene>
<evidence type="ECO:0000313" key="10">
    <source>
        <dbReference type="EMBL" id="WAQ98782.1"/>
    </source>
</evidence>
<dbReference type="InterPro" id="IPR052056">
    <property type="entry name" value="Mono-ARTD/PARP"/>
</dbReference>
<feature type="chain" id="PRO_5046487123" description="Poly [ADP-ribose] polymerase" evidence="7">
    <location>
        <begin position="16"/>
        <end position="617"/>
    </location>
</feature>
<dbReference type="Pfam" id="PF01661">
    <property type="entry name" value="Macro"/>
    <property type="match status" value="1"/>
</dbReference>
<protein>
    <recommendedName>
        <fullName evidence="6">Poly [ADP-ribose] polymerase</fullName>
        <shortName evidence="6">PARP</shortName>
        <ecNumber evidence="6">2.4.2.-</ecNumber>
    </recommendedName>
</protein>
<keyword evidence="4 6" id="KW-0520">NAD</keyword>
<dbReference type="PANTHER" id="PTHR14453">
    <property type="entry name" value="PARP/ZINC FINGER CCCH TYPE DOMAIN CONTAINING PROTEIN"/>
    <property type="match status" value="1"/>
</dbReference>
<evidence type="ECO:0000256" key="5">
    <source>
        <dbReference type="ARBA" id="ARBA00023242"/>
    </source>
</evidence>
<evidence type="ECO:0000256" key="3">
    <source>
        <dbReference type="ARBA" id="ARBA00022679"/>
    </source>
</evidence>
<dbReference type="PROSITE" id="PS51154">
    <property type="entry name" value="MACRO"/>
    <property type="match status" value="1"/>
</dbReference>
<feature type="domain" description="PARP catalytic" evidence="8">
    <location>
        <begin position="390"/>
        <end position="617"/>
    </location>
</feature>
<dbReference type="PROSITE" id="PS51059">
    <property type="entry name" value="PARP_CATALYTIC"/>
    <property type="match status" value="1"/>
</dbReference>
<name>A0ABY7DM90_MYAAR</name>
<dbReference type="Gene3D" id="3.40.220.10">
    <property type="entry name" value="Leucine Aminopeptidase, subunit E, domain 1"/>
    <property type="match status" value="2"/>
</dbReference>
<feature type="non-terminal residue" evidence="10">
    <location>
        <position position="617"/>
    </location>
</feature>
<evidence type="ECO:0000256" key="7">
    <source>
        <dbReference type="SAM" id="SignalP"/>
    </source>
</evidence>
<organism evidence="10 11">
    <name type="scientific">Mya arenaria</name>
    <name type="common">Soft-shell clam</name>
    <dbReference type="NCBI Taxonomy" id="6604"/>
    <lineage>
        <taxon>Eukaryota</taxon>
        <taxon>Metazoa</taxon>
        <taxon>Spiralia</taxon>
        <taxon>Lophotrochozoa</taxon>
        <taxon>Mollusca</taxon>
        <taxon>Bivalvia</taxon>
        <taxon>Autobranchia</taxon>
        <taxon>Heteroconchia</taxon>
        <taxon>Euheterodonta</taxon>
        <taxon>Imparidentia</taxon>
        <taxon>Neoheterodontei</taxon>
        <taxon>Myida</taxon>
        <taxon>Myoidea</taxon>
        <taxon>Myidae</taxon>
        <taxon>Mya</taxon>
    </lineage>
</organism>
<dbReference type="InterPro" id="IPR043472">
    <property type="entry name" value="Macro_dom-like"/>
</dbReference>
<feature type="signal peptide" evidence="7">
    <location>
        <begin position="1"/>
        <end position="15"/>
    </location>
</feature>
<dbReference type="SUPFAM" id="SSF56399">
    <property type="entry name" value="ADP-ribosylation"/>
    <property type="match status" value="1"/>
</dbReference>
<keyword evidence="2 6" id="KW-0328">Glycosyltransferase</keyword>
<dbReference type="EC" id="2.4.2.-" evidence="6"/>
<dbReference type="Proteomes" id="UP001164746">
    <property type="component" value="Chromosome 3"/>
</dbReference>
<dbReference type="EMBL" id="CP111014">
    <property type="protein sequence ID" value="WAQ98782.1"/>
    <property type="molecule type" value="Genomic_DNA"/>
</dbReference>
<evidence type="ECO:0000256" key="1">
    <source>
        <dbReference type="ARBA" id="ARBA00004123"/>
    </source>
</evidence>
<dbReference type="InterPro" id="IPR002589">
    <property type="entry name" value="Macro_dom"/>
</dbReference>
<sequence length="617" mass="68317">CVLLLLFGAWQQGGPVNVTAAIDNNVDVIVNTTAPNLDLTQGAASLAKGGRSIQTEVNLKKGPGKLAEGSIVVTSGGNLDCTEIYHTTLQRRRHGFGQIIKTLVTKCLNDAETSAHTSITFPALGTGNLGYCKLEVARAMFGCVKKHAAARTATNIRSVKFVIFPSDTEVLQAFEAACKGSSVGLDFSRALLAKRWKRLLVSSFTKTSDITDVIMTSCTRRLDFSAGTLSKTILEAAGPGLQTDAQTRYPRGFQHGQVAVLGPGNIECRAIYCGAIPRYDRRSEGEKSPQEDGHKSLSLPPLGTGYLAFPPDLAAHYTISAIQDFVRSTRRTSVKKVVIPYQRELSSLSRGGAESLSPRMTPLPERMTPEYCSYRYQEEEHPPSYWTNFPSNLSTWMQGKVGQGHDAQGLTELGYTGLKVNKIERIENLTLFEQYTHRRQILLHGATEANLFQNLTDLKSKNGLSEIEKFMGEEWRLGRLLPEVNEGYLFHGTKEDRINGVVTQGLDPRLAQGHAVLGQAIYLAESSTKADQYTDNRTKTGLKMFLVRACLGNIHLMNKCRKLKRPPCTETACLSDTCDHEKRFHSVVEEAQFIFREFVVYDSNLVYPEYLISYDRV</sequence>
<evidence type="ECO:0000313" key="11">
    <source>
        <dbReference type="Proteomes" id="UP001164746"/>
    </source>
</evidence>
<reference evidence="10" key="1">
    <citation type="submission" date="2022-11" db="EMBL/GenBank/DDBJ databases">
        <title>Centuries of genome instability and evolution in soft-shell clam transmissible cancer (bioRxiv).</title>
        <authorList>
            <person name="Hart S.F.M."/>
            <person name="Yonemitsu M.A."/>
            <person name="Giersch R.M."/>
            <person name="Beal B.F."/>
            <person name="Arriagada G."/>
            <person name="Davis B.W."/>
            <person name="Ostrander E.A."/>
            <person name="Goff S.P."/>
            <person name="Metzger M.J."/>
        </authorList>
    </citation>
    <scope>NUCLEOTIDE SEQUENCE</scope>
    <source>
        <strain evidence="10">MELC-2E11</strain>
        <tissue evidence="10">Siphon/mantle</tissue>
    </source>
</reference>
<evidence type="ECO:0000256" key="6">
    <source>
        <dbReference type="RuleBase" id="RU362114"/>
    </source>
</evidence>
<dbReference type="PANTHER" id="PTHR14453:SF67">
    <property type="entry name" value="POLY [ADP-RIBOSE] POLYMERASE"/>
    <property type="match status" value="1"/>
</dbReference>
<dbReference type="Gene3D" id="3.90.228.10">
    <property type="match status" value="1"/>
</dbReference>
<keyword evidence="11" id="KW-1185">Reference proteome</keyword>
<comment type="subcellular location">
    <subcellularLocation>
        <location evidence="1">Nucleus</location>
    </subcellularLocation>
</comment>